<accession>A0ABM0GM10</accession>
<dbReference type="Pfam" id="PF15739">
    <property type="entry name" value="TSNAXIP1_N"/>
    <property type="match status" value="1"/>
</dbReference>
<feature type="domain" description="Translin-associated factor X-interacting protein 1 N-terminal" evidence="4">
    <location>
        <begin position="262"/>
        <end position="360"/>
    </location>
</feature>
<evidence type="ECO:0000256" key="2">
    <source>
        <dbReference type="SAM" id="Coils"/>
    </source>
</evidence>
<dbReference type="RefSeq" id="XP_002732903.1">
    <property type="nucleotide sequence ID" value="XM_002732857.1"/>
</dbReference>
<dbReference type="GeneID" id="100372155"/>
<feature type="region of interest" description="Disordered" evidence="3">
    <location>
        <begin position="104"/>
        <end position="127"/>
    </location>
</feature>
<keyword evidence="5" id="KW-1185">Reference proteome</keyword>
<feature type="coiled-coil region" evidence="2">
    <location>
        <begin position="618"/>
        <end position="645"/>
    </location>
</feature>
<reference evidence="6" key="1">
    <citation type="submission" date="2025-08" db="UniProtKB">
        <authorList>
            <consortium name="RefSeq"/>
        </authorList>
    </citation>
    <scope>IDENTIFICATION</scope>
    <source>
        <tissue evidence="6">Testes</tissue>
    </source>
</reference>
<organism evidence="5 6">
    <name type="scientific">Saccoglossus kowalevskii</name>
    <name type="common">Acorn worm</name>
    <dbReference type="NCBI Taxonomy" id="10224"/>
    <lineage>
        <taxon>Eukaryota</taxon>
        <taxon>Metazoa</taxon>
        <taxon>Hemichordata</taxon>
        <taxon>Enteropneusta</taxon>
        <taxon>Harrimaniidae</taxon>
        <taxon>Saccoglossus</taxon>
    </lineage>
</organism>
<protein>
    <submittedName>
        <fullName evidence="6">Uncharacterized protein C6orf118-like</fullName>
    </submittedName>
</protein>
<evidence type="ECO:0000256" key="1">
    <source>
        <dbReference type="ARBA" id="ARBA00023054"/>
    </source>
</evidence>
<evidence type="ECO:0000259" key="4">
    <source>
        <dbReference type="Pfam" id="PF15739"/>
    </source>
</evidence>
<evidence type="ECO:0000256" key="3">
    <source>
        <dbReference type="SAM" id="MobiDB-lite"/>
    </source>
</evidence>
<proteinExistence type="predicted"/>
<dbReference type="Proteomes" id="UP000694865">
    <property type="component" value="Unplaced"/>
</dbReference>
<evidence type="ECO:0000313" key="5">
    <source>
        <dbReference type="Proteomes" id="UP000694865"/>
    </source>
</evidence>
<name>A0ABM0GM10_SACKO</name>
<feature type="compositionally biased region" description="Low complexity" evidence="3">
    <location>
        <begin position="113"/>
        <end position="122"/>
    </location>
</feature>
<dbReference type="PANTHER" id="PTHR34916">
    <property type="entry name" value="GI:13385330"/>
    <property type="match status" value="1"/>
</dbReference>
<sequence>MSDRLPVSERRLGDLLDALVNEQRKDIKAYSSGHLNHDKLWKHPTKSTHVSWESANKPIPVMREPSKIPKPQRDMEGNNKMTGTMYNFSMGTTGSIALPPVDGRVQKAHRSPSPRASPSPSMFVPPPSPRLMKRAQEEVTDLRPGSGLSYKSDNVYIEELMLPEVMLPVPGMRTQPKSKVNEPGYVPREGKIGKYQKQRFIQSHLGEVTKRDQFQKFQEFESNVLRRPDAHEQGVLTGKKAVEHLEKKLHELLLALDEVYRLGGPNFHRLQIFSCVFDDLVEDTPIFGDILKAIKNEYDLYMGSLLDNQSSQSSQVLYQQVKSLATSGAAATREVAAERHRVKHLEMEAKKLLKKNESLREELEIEKDGLANDPPLKEKPKKSMKVYQEEKKPKDTAEQIEALHNAILEQIDVLRQVRDELKENYVPNSVCQQLEQCVKETEVEIQRVLSTNDYLERAVEVSCLFFIFNGPNIQAVIGQILQTMIDQILQTVIGQILQTVIGQILQTVIGQIKQTVIGQILQTVIGQILQTVISQIKQTVIGQILQTVIGQILQTVIGQIKQTVIGQILQTVIGQILQTVISQIKQTVIGQILQTVIGQILQTVIGQIKQTVIGEIIRNQLEHELEKLLEKSRADENEKRKLLKKLKLISDSSTDASESESCHDSST</sequence>
<dbReference type="PANTHER" id="PTHR34916:SF1">
    <property type="entry name" value="GI:13385330"/>
    <property type="match status" value="1"/>
</dbReference>
<dbReference type="InterPro" id="IPR032755">
    <property type="entry name" value="TSNAXIP1_N"/>
</dbReference>
<evidence type="ECO:0000313" key="6">
    <source>
        <dbReference type="RefSeq" id="XP_002732903.1"/>
    </source>
</evidence>
<keyword evidence="1 2" id="KW-0175">Coiled coil</keyword>
<feature type="coiled-coil region" evidence="2">
    <location>
        <begin position="335"/>
        <end position="373"/>
    </location>
</feature>
<gene>
    <name evidence="6" type="primary">LOC100372155</name>
</gene>